<keyword evidence="3" id="KW-1185">Reference proteome</keyword>
<evidence type="ECO:0008006" key="4">
    <source>
        <dbReference type="Google" id="ProtNLM"/>
    </source>
</evidence>
<feature type="transmembrane region" description="Helical" evidence="1">
    <location>
        <begin position="288"/>
        <end position="305"/>
    </location>
</feature>
<gene>
    <name evidence="2" type="ORF">ACFPIJ_52055</name>
</gene>
<feature type="transmembrane region" description="Helical" evidence="1">
    <location>
        <begin position="162"/>
        <end position="184"/>
    </location>
</feature>
<feature type="transmembrane region" description="Helical" evidence="1">
    <location>
        <begin position="196"/>
        <end position="217"/>
    </location>
</feature>
<sequence length="349" mass="36721">MPVTAAEHEDMTDTAEDAVPARAGRRRGLPAVGLFLLSPLFGEYLLGNLKVSDLALLPFLALMYGAGALLIRETARRFGRGSATMLILGVAYALVEEGLVDQMLFNQHYFVGQSEGSDTYIGAFGVDAWLTIIVVAMHAIWSTYIPITIVESLVPGRRARPWLGPVGMAVTASVFAGGSAWLGWETYRETGFLASAAQVTGASLVVAGLVVAAFLVPRRVGGPPPSGRPTPRVWIAGLSAFAVSSLFMLTDTLPGWLEVAAALLLMVVFAVAVLRWSSRPGFGERHRLGLVAGGVLTYAWLGLTMEPETGPRSMSDQVGGVLIAGFALALTALAVRRSTAVDNGPAGPG</sequence>
<comment type="caution">
    <text evidence="2">The sequence shown here is derived from an EMBL/GenBank/DDBJ whole genome shotgun (WGS) entry which is preliminary data.</text>
</comment>
<keyword evidence="1" id="KW-1133">Transmembrane helix</keyword>
<evidence type="ECO:0000313" key="3">
    <source>
        <dbReference type="Proteomes" id="UP001595912"/>
    </source>
</evidence>
<feature type="transmembrane region" description="Helical" evidence="1">
    <location>
        <begin position="229"/>
        <end position="249"/>
    </location>
</feature>
<dbReference type="Proteomes" id="UP001595912">
    <property type="component" value="Unassembled WGS sequence"/>
</dbReference>
<feature type="transmembrane region" description="Helical" evidence="1">
    <location>
        <begin position="78"/>
        <end position="95"/>
    </location>
</feature>
<organism evidence="2 3">
    <name type="scientific">Dactylosporangium cerinum</name>
    <dbReference type="NCBI Taxonomy" id="1434730"/>
    <lineage>
        <taxon>Bacteria</taxon>
        <taxon>Bacillati</taxon>
        <taxon>Actinomycetota</taxon>
        <taxon>Actinomycetes</taxon>
        <taxon>Micromonosporales</taxon>
        <taxon>Micromonosporaceae</taxon>
        <taxon>Dactylosporangium</taxon>
    </lineage>
</organism>
<feature type="transmembrane region" description="Helical" evidence="1">
    <location>
        <begin position="128"/>
        <end position="150"/>
    </location>
</feature>
<dbReference type="RefSeq" id="WP_380126967.1">
    <property type="nucleotide sequence ID" value="NZ_JBHSIU010000098.1"/>
</dbReference>
<feature type="transmembrane region" description="Helical" evidence="1">
    <location>
        <begin position="317"/>
        <end position="335"/>
    </location>
</feature>
<keyword evidence="1" id="KW-0812">Transmembrane</keyword>
<feature type="transmembrane region" description="Helical" evidence="1">
    <location>
        <begin position="52"/>
        <end position="71"/>
    </location>
</feature>
<keyword evidence="1" id="KW-0472">Membrane</keyword>
<evidence type="ECO:0000313" key="2">
    <source>
        <dbReference type="EMBL" id="MFC5006345.1"/>
    </source>
</evidence>
<accession>A0ABV9WCA0</accession>
<evidence type="ECO:0000256" key="1">
    <source>
        <dbReference type="SAM" id="Phobius"/>
    </source>
</evidence>
<name>A0ABV9WCA0_9ACTN</name>
<feature type="transmembrane region" description="Helical" evidence="1">
    <location>
        <begin position="255"/>
        <end position="276"/>
    </location>
</feature>
<dbReference type="EMBL" id="JBHSIU010000098">
    <property type="protein sequence ID" value="MFC5006345.1"/>
    <property type="molecule type" value="Genomic_DNA"/>
</dbReference>
<proteinExistence type="predicted"/>
<protein>
    <recommendedName>
        <fullName evidence="4">DUF998 domain-containing protein</fullName>
    </recommendedName>
</protein>
<reference evidence="3" key="1">
    <citation type="journal article" date="2019" name="Int. J. Syst. Evol. Microbiol.">
        <title>The Global Catalogue of Microorganisms (GCM) 10K type strain sequencing project: providing services to taxonomists for standard genome sequencing and annotation.</title>
        <authorList>
            <consortium name="The Broad Institute Genomics Platform"/>
            <consortium name="The Broad Institute Genome Sequencing Center for Infectious Disease"/>
            <person name="Wu L."/>
            <person name="Ma J."/>
        </authorList>
    </citation>
    <scope>NUCLEOTIDE SEQUENCE [LARGE SCALE GENOMIC DNA]</scope>
    <source>
        <strain evidence="3">CGMCC 4.7152</strain>
    </source>
</reference>